<proteinExistence type="predicted"/>
<evidence type="ECO:0000313" key="2">
    <source>
        <dbReference type="EMBL" id="GGX71571.1"/>
    </source>
</evidence>
<dbReference type="AlphaFoldDB" id="A0A918KQ33"/>
<organism evidence="2 3">
    <name type="scientific">Streptomyces minutiscleroticus</name>
    <dbReference type="NCBI Taxonomy" id="68238"/>
    <lineage>
        <taxon>Bacteria</taxon>
        <taxon>Bacillati</taxon>
        <taxon>Actinomycetota</taxon>
        <taxon>Actinomycetes</taxon>
        <taxon>Kitasatosporales</taxon>
        <taxon>Streptomycetaceae</taxon>
        <taxon>Streptomyces</taxon>
    </lineage>
</organism>
<feature type="compositionally biased region" description="Basic and acidic residues" evidence="1">
    <location>
        <begin position="234"/>
        <end position="245"/>
    </location>
</feature>
<evidence type="ECO:0000256" key="1">
    <source>
        <dbReference type="SAM" id="MobiDB-lite"/>
    </source>
</evidence>
<dbReference type="Gene3D" id="1.10.10.10">
    <property type="entry name" value="Winged helix-like DNA-binding domain superfamily/Winged helix DNA-binding domain"/>
    <property type="match status" value="1"/>
</dbReference>
<dbReference type="SUPFAM" id="SSF46785">
    <property type="entry name" value="Winged helix' DNA-binding domain"/>
    <property type="match status" value="1"/>
</dbReference>
<comment type="caution">
    <text evidence="2">The sequence shown here is derived from an EMBL/GenBank/DDBJ whole genome shotgun (WGS) entry which is preliminary data.</text>
</comment>
<feature type="region of interest" description="Disordered" evidence="1">
    <location>
        <begin position="131"/>
        <end position="199"/>
    </location>
</feature>
<sequence length="307" mass="31330">MAVADATDGPVPPHEPVPGHGRFARETRAAHALGEPLRPARAVPHPGRGPRPAALPKTRFRMSGRTHARTLRAALASEPPRDLTGALAAAHRALTSLAGSDEATITELALAAGLGRSTTGKALVTLKDRGPAVRVPGGHDGARRTPDHWRATPAGEDVTEDARSRPDSPGTVSAEAAADGPEPVTGDPGDEAAPAEETVPAPAAAPDDVTQAAAVPVAGSAPDVSAPDAAQGDDTDRPRTAHAEDALVSGRTPVPQAGAEHRPVESADMRVLAGGKKRRAPGALRQGVIDHLTAHPVRRSRPRASAA</sequence>
<feature type="compositionally biased region" description="Basic and acidic residues" evidence="1">
    <location>
        <begin position="140"/>
        <end position="150"/>
    </location>
</feature>
<feature type="compositionally biased region" description="Basic residues" evidence="1">
    <location>
        <begin position="296"/>
        <end position="307"/>
    </location>
</feature>
<reference evidence="2" key="2">
    <citation type="submission" date="2020-09" db="EMBL/GenBank/DDBJ databases">
        <authorList>
            <person name="Sun Q."/>
            <person name="Ohkuma M."/>
        </authorList>
    </citation>
    <scope>NUCLEOTIDE SEQUENCE</scope>
    <source>
        <strain evidence="2">JCM 4790</strain>
    </source>
</reference>
<gene>
    <name evidence="2" type="ORF">GCM10010358_27310</name>
</gene>
<dbReference type="EMBL" id="BMVU01000010">
    <property type="protein sequence ID" value="GGX71571.1"/>
    <property type="molecule type" value="Genomic_DNA"/>
</dbReference>
<protein>
    <submittedName>
        <fullName evidence="2">Uncharacterized protein</fullName>
    </submittedName>
</protein>
<dbReference type="InterPro" id="IPR036388">
    <property type="entry name" value="WH-like_DNA-bd_sf"/>
</dbReference>
<keyword evidence="3" id="KW-1185">Reference proteome</keyword>
<dbReference type="InterPro" id="IPR036390">
    <property type="entry name" value="WH_DNA-bd_sf"/>
</dbReference>
<name>A0A918KQ33_9ACTN</name>
<accession>A0A918KQ33</accession>
<feature type="region of interest" description="Disordered" evidence="1">
    <location>
        <begin position="218"/>
        <end position="307"/>
    </location>
</feature>
<feature type="compositionally biased region" description="Basic and acidic residues" evidence="1">
    <location>
        <begin position="259"/>
        <end position="268"/>
    </location>
</feature>
<feature type="region of interest" description="Disordered" evidence="1">
    <location>
        <begin position="1"/>
        <end position="56"/>
    </location>
</feature>
<reference evidence="2" key="1">
    <citation type="journal article" date="2014" name="Int. J. Syst. Evol. Microbiol.">
        <title>Complete genome sequence of Corynebacterium casei LMG S-19264T (=DSM 44701T), isolated from a smear-ripened cheese.</title>
        <authorList>
            <consortium name="US DOE Joint Genome Institute (JGI-PGF)"/>
            <person name="Walter F."/>
            <person name="Albersmeier A."/>
            <person name="Kalinowski J."/>
            <person name="Ruckert C."/>
        </authorList>
    </citation>
    <scope>NUCLEOTIDE SEQUENCE</scope>
    <source>
        <strain evidence="2">JCM 4790</strain>
    </source>
</reference>
<dbReference type="Proteomes" id="UP000619244">
    <property type="component" value="Unassembled WGS sequence"/>
</dbReference>
<evidence type="ECO:0000313" key="3">
    <source>
        <dbReference type="Proteomes" id="UP000619244"/>
    </source>
</evidence>